<keyword evidence="4" id="KW-1185">Reference proteome</keyword>
<dbReference type="Gene3D" id="3.40.50.300">
    <property type="entry name" value="P-loop containing nucleotide triphosphate hydrolases"/>
    <property type="match status" value="2"/>
</dbReference>
<dbReference type="PANTHER" id="PTHR47396">
    <property type="entry name" value="TYPE I RESTRICTION ENZYME ECOKI R PROTEIN"/>
    <property type="match status" value="1"/>
</dbReference>
<gene>
    <name evidence="3" type="ORF">SAMN04488079_10160</name>
</gene>
<evidence type="ECO:0000256" key="1">
    <source>
        <dbReference type="SAM" id="MobiDB-lite"/>
    </source>
</evidence>
<organism evidence="3 4">
    <name type="scientific">Methylophaga sulfidovorans</name>
    <dbReference type="NCBI Taxonomy" id="45496"/>
    <lineage>
        <taxon>Bacteria</taxon>
        <taxon>Pseudomonadati</taxon>
        <taxon>Pseudomonadota</taxon>
        <taxon>Gammaproteobacteria</taxon>
        <taxon>Thiotrichales</taxon>
        <taxon>Piscirickettsiaceae</taxon>
        <taxon>Methylophaga</taxon>
    </lineage>
</organism>
<dbReference type="GO" id="GO:0005829">
    <property type="term" value="C:cytosol"/>
    <property type="evidence" value="ECO:0007669"/>
    <property type="project" value="TreeGrafter"/>
</dbReference>
<dbReference type="SUPFAM" id="SSF52540">
    <property type="entry name" value="P-loop containing nucleoside triphosphate hydrolases"/>
    <property type="match status" value="2"/>
</dbReference>
<dbReference type="GO" id="GO:0003677">
    <property type="term" value="F:DNA binding"/>
    <property type="evidence" value="ECO:0007669"/>
    <property type="project" value="InterPro"/>
</dbReference>
<evidence type="ECO:0000313" key="4">
    <source>
        <dbReference type="Proteomes" id="UP000198924"/>
    </source>
</evidence>
<evidence type="ECO:0000259" key="2">
    <source>
        <dbReference type="Pfam" id="PF04851"/>
    </source>
</evidence>
<dbReference type="AlphaFoldDB" id="A0A1I3TUR8"/>
<dbReference type="EMBL" id="FOSH01000001">
    <property type="protein sequence ID" value="SFJ75004.1"/>
    <property type="molecule type" value="Genomic_DNA"/>
</dbReference>
<sequence>MTMDLSSLKPDQLRAINNVIGRLSLRQPQQDSLRALAVAISASEHKLLNPKRDVPELLETLKAQFPKLSDFERDFPSLCFALATGVGKTRLMGAIITYLYQVHGIRNYFVLAPNLTIYEKLISDFSPASSKYVFKGITDFVLAPPEVITGDNYESRGAQFMGDMFGSVRINVFNIAKINTEVRGGKAPRIKRLAETLGESYFEYLSNLPDLVLLMDESHRYRASAGIKALNDLNPTFAVELTATPFTESSRGPVHFKNVVIDYPLACAMDDGFVKEPAVVTQRNFDASQYDKDELETIKLMDGIRLHEQTKVDLTTYAHENDAKLVKPFMLVIARDTTHAAELLSKLESVFEGRYRGKVIQVDSSKKEEETIQALLNVEHVDEPTEIVIHVNMLKEGWDVTNLYTIVPLRAANARTLIEQSIGRGLRLPYGKRTGVEAVDTLSIVAHDKFQEIVDEANDPNNPLRLKTRVLDRPEDDVSKQSVQVKSNLEQQLTGSGVTATGAGGNREVQEPKATYTTPNQQTVARAALDVIKQYQTRPTDAPTSKALVTSEVKAQITEQVKAQLTQEQRELFTEESVDITAIVEQVTQLTVDNTIDIPRIIVSPSGEVRTGYHPFDLDIAAIKGLKPIDRTLIQQSLQDNHQTIRGEGDSGNYEPVKQNYILKKLFDYDDIPYDEQAELLFDLATQAVNTLAAENDDDVVENILQNQSDAIAKLIHAQLNNHFFEEATEYVVDVRSGFSTLRDCAYTIAQDQPVQSYRDTVRDVSRIKQMLFGGFSRCLYPVQKFDSDTERRFAVILEHKHEKCEKWFKPAKGQFKMYYKRGSEHPEYVPDFVAETADYVLMIETKSTQHQNKDGSWNEEVTEKARSGVKWCSHASEYLAQHGGKPWKYLLIPHDAVKETNSLAYFTQQFAKAE</sequence>
<reference evidence="4" key="1">
    <citation type="submission" date="2016-10" db="EMBL/GenBank/DDBJ databases">
        <authorList>
            <person name="Varghese N."/>
            <person name="Submissions S."/>
        </authorList>
    </citation>
    <scope>NUCLEOTIDE SEQUENCE [LARGE SCALE GENOMIC DNA]</scope>
    <source>
        <strain evidence="4">DSM 11578</strain>
    </source>
</reference>
<feature type="compositionally biased region" description="Polar residues" evidence="1">
    <location>
        <begin position="480"/>
        <end position="493"/>
    </location>
</feature>
<dbReference type="RefSeq" id="WP_245752777.1">
    <property type="nucleotide sequence ID" value="NZ_FOSH01000001.1"/>
</dbReference>
<dbReference type="STRING" id="45496.SAMN04488079_10160"/>
<dbReference type="GO" id="GO:0016787">
    <property type="term" value="F:hydrolase activity"/>
    <property type="evidence" value="ECO:0007669"/>
    <property type="project" value="InterPro"/>
</dbReference>
<dbReference type="GO" id="GO:0005524">
    <property type="term" value="F:ATP binding"/>
    <property type="evidence" value="ECO:0007669"/>
    <property type="project" value="InterPro"/>
</dbReference>
<name>A0A1I3TUR8_9GAMM</name>
<dbReference type="InterPro" id="IPR006935">
    <property type="entry name" value="Helicase/UvrB_N"/>
</dbReference>
<dbReference type="Pfam" id="PF04851">
    <property type="entry name" value="ResIII"/>
    <property type="match status" value="1"/>
</dbReference>
<dbReference type="InterPro" id="IPR027417">
    <property type="entry name" value="P-loop_NTPase"/>
</dbReference>
<dbReference type="Proteomes" id="UP000198924">
    <property type="component" value="Unassembled WGS sequence"/>
</dbReference>
<protein>
    <submittedName>
        <fullName evidence="3">Type III restriction enzyme</fullName>
    </submittedName>
</protein>
<dbReference type="PANTHER" id="PTHR47396:SF1">
    <property type="entry name" value="ATP-DEPENDENT HELICASE IRC3-RELATED"/>
    <property type="match status" value="1"/>
</dbReference>
<feature type="region of interest" description="Disordered" evidence="1">
    <location>
        <begin position="473"/>
        <end position="516"/>
    </location>
</feature>
<dbReference type="InterPro" id="IPR050742">
    <property type="entry name" value="Helicase_Restrict-Modif_Enz"/>
</dbReference>
<evidence type="ECO:0000313" key="3">
    <source>
        <dbReference type="EMBL" id="SFJ75004.1"/>
    </source>
</evidence>
<proteinExistence type="predicted"/>
<accession>A0A1I3TUR8</accession>
<feature type="domain" description="Helicase/UvrB N-terminal" evidence="2">
    <location>
        <begin position="23"/>
        <end position="246"/>
    </location>
</feature>